<evidence type="ECO:0000313" key="7">
    <source>
        <dbReference type="EMBL" id="SLM49001.1"/>
    </source>
</evidence>
<dbReference type="Proteomes" id="UP000192042">
    <property type="component" value="Chromosome I"/>
</dbReference>
<name>A0A1W1I7V3_9BACT</name>
<dbReference type="Gene3D" id="3.40.190.10">
    <property type="entry name" value="Periplasmic binding protein-like II"/>
    <property type="match status" value="2"/>
</dbReference>
<dbReference type="InterPro" id="IPR005950">
    <property type="entry name" value="ModA"/>
</dbReference>
<dbReference type="GO" id="GO:0046872">
    <property type="term" value="F:metal ion binding"/>
    <property type="evidence" value="ECO:0007669"/>
    <property type="project" value="UniProtKB-KW"/>
</dbReference>
<dbReference type="CDD" id="cd13539">
    <property type="entry name" value="PBP2_AvModA"/>
    <property type="match status" value="1"/>
</dbReference>
<dbReference type="NCBIfam" id="TIGR01256">
    <property type="entry name" value="modA"/>
    <property type="match status" value="1"/>
</dbReference>
<dbReference type="PIRSF" id="PIRSF004846">
    <property type="entry name" value="ModA"/>
    <property type="match status" value="1"/>
</dbReference>
<evidence type="ECO:0000256" key="3">
    <source>
        <dbReference type="ARBA" id="ARBA00022723"/>
    </source>
</evidence>
<dbReference type="GO" id="GO:0015689">
    <property type="term" value="P:molybdate ion transport"/>
    <property type="evidence" value="ECO:0007669"/>
    <property type="project" value="InterPro"/>
</dbReference>
<feature type="binding site" evidence="6">
    <location>
        <position position="69"/>
    </location>
    <ligand>
        <name>molybdate</name>
        <dbReference type="ChEBI" id="CHEBI:36264"/>
    </ligand>
</feature>
<evidence type="ECO:0000256" key="1">
    <source>
        <dbReference type="ARBA" id="ARBA00009175"/>
    </source>
</evidence>
<dbReference type="AlphaFoldDB" id="A0A1W1I7V3"/>
<keyword evidence="4" id="KW-0732">Signal</keyword>
<dbReference type="GO" id="GO:1901359">
    <property type="term" value="F:tungstate binding"/>
    <property type="evidence" value="ECO:0007669"/>
    <property type="project" value="UniProtKB-ARBA"/>
</dbReference>
<dbReference type="Pfam" id="PF13531">
    <property type="entry name" value="SBP_bac_11"/>
    <property type="match status" value="1"/>
</dbReference>
<comment type="similarity">
    <text evidence="1">Belongs to the bacterial solute-binding protein ModA family.</text>
</comment>
<accession>A0A1W1I7V3</accession>
<dbReference type="RefSeq" id="WP_080887308.1">
    <property type="nucleotide sequence ID" value="NZ_LT828648.1"/>
</dbReference>
<evidence type="ECO:0000256" key="2">
    <source>
        <dbReference type="ARBA" id="ARBA00022505"/>
    </source>
</evidence>
<gene>
    <name evidence="7" type="primary">modA</name>
    <name evidence="7" type="ORF">NSJP_2834</name>
</gene>
<dbReference type="KEGG" id="nja:NSJP_2834"/>
<reference evidence="7 8" key="1">
    <citation type="submission" date="2017-03" db="EMBL/GenBank/DDBJ databases">
        <authorList>
            <person name="Afonso C.L."/>
            <person name="Miller P.J."/>
            <person name="Scott M.A."/>
            <person name="Spackman E."/>
            <person name="Goraichik I."/>
            <person name="Dimitrov K.M."/>
            <person name="Suarez D.L."/>
            <person name="Swayne D.E."/>
        </authorList>
    </citation>
    <scope>NUCLEOTIDE SEQUENCE [LARGE SCALE GENOMIC DNA]</scope>
    <source>
        <strain evidence="7">Genome sequencing of Nitrospira japonica strain NJ11</strain>
    </source>
</reference>
<dbReference type="SUPFAM" id="SSF53850">
    <property type="entry name" value="Periplasmic binding protein-like II"/>
    <property type="match status" value="1"/>
</dbReference>
<dbReference type="STRING" id="1325564.NSJP_2834"/>
<keyword evidence="2 6" id="KW-0500">Molybdenum</keyword>
<evidence type="ECO:0000256" key="6">
    <source>
        <dbReference type="PIRSR" id="PIRSR004846-1"/>
    </source>
</evidence>
<keyword evidence="3 6" id="KW-0479">Metal-binding</keyword>
<dbReference type="PANTHER" id="PTHR30632">
    <property type="entry name" value="MOLYBDATE-BINDING PERIPLASMIC PROTEIN"/>
    <property type="match status" value="1"/>
</dbReference>
<evidence type="ECO:0000313" key="8">
    <source>
        <dbReference type="Proteomes" id="UP000192042"/>
    </source>
</evidence>
<dbReference type="OrthoDB" id="9785015at2"/>
<organism evidence="7 8">
    <name type="scientific">Nitrospira japonica</name>
    <dbReference type="NCBI Taxonomy" id="1325564"/>
    <lineage>
        <taxon>Bacteria</taxon>
        <taxon>Pseudomonadati</taxon>
        <taxon>Nitrospirota</taxon>
        <taxon>Nitrospiria</taxon>
        <taxon>Nitrospirales</taxon>
        <taxon>Nitrospiraceae</taxon>
        <taxon>Nitrospira</taxon>
    </lineage>
</organism>
<dbReference type="FunFam" id="3.40.190.10:FF:000035">
    <property type="entry name" value="Molybdate ABC transporter substrate-binding protein"/>
    <property type="match status" value="1"/>
</dbReference>
<comment type="subunit">
    <text evidence="5">The complex is composed of two ATP-binding proteins (ModC), two transmembrane proteins (ModB) and a solute-binding protein (ModA).</text>
</comment>
<keyword evidence="8" id="KW-1185">Reference proteome</keyword>
<evidence type="ECO:0000256" key="5">
    <source>
        <dbReference type="ARBA" id="ARBA00062515"/>
    </source>
</evidence>
<protein>
    <submittedName>
        <fullName evidence="7">Molybdate ABC transporter, periplasmic binding protein</fullName>
    </submittedName>
</protein>
<dbReference type="EMBL" id="LT828648">
    <property type="protein sequence ID" value="SLM49001.1"/>
    <property type="molecule type" value="Genomic_DNA"/>
</dbReference>
<dbReference type="PANTHER" id="PTHR30632:SF14">
    <property type="entry name" value="TUNGSTATE_MOLYBDATE_CHROMATE-BINDING PROTEIN MODA"/>
    <property type="match status" value="1"/>
</dbReference>
<dbReference type="InterPro" id="IPR044084">
    <property type="entry name" value="AvModA-like_subst-bd"/>
</dbReference>
<sequence>MNHRRCGIFVTRLTTLALFLIVLVSSAGVTLAEELTIAAASDLSFAFKELAGEFEKSSGHHVKLSLGSSGNFYSQIQNGAPFDLYFSADIGYPRKLEEAGLTVPGSLYRYAIGRIVVWAGHGSRLDMTKGMEVLRESSIKKIAIANPKHAPYGRAAVSSMEHFNLYQQVKDRLVLGENISQAAQFVESGACEVGIIALSLALAPTMKAKGAYWEVPAETHPALEQGAVILKSSQRREAAQEFLEFIKGQTGQEIMKRYGFTIPA</sequence>
<dbReference type="GO" id="GO:0030973">
    <property type="term" value="F:molybdate ion binding"/>
    <property type="evidence" value="ECO:0007669"/>
    <property type="project" value="InterPro"/>
</dbReference>
<dbReference type="InterPro" id="IPR050682">
    <property type="entry name" value="ModA/WtpA"/>
</dbReference>
<proteinExistence type="inferred from homology"/>
<evidence type="ECO:0000256" key="4">
    <source>
        <dbReference type="ARBA" id="ARBA00022729"/>
    </source>
</evidence>
<feature type="binding site" evidence="6">
    <location>
        <position position="179"/>
    </location>
    <ligand>
        <name>molybdate</name>
        <dbReference type="ChEBI" id="CHEBI:36264"/>
    </ligand>
</feature>